<dbReference type="OrthoDB" id="5819629at2759"/>
<sequence>MVKLLVLEALDMNKFIMMNQKLCGNPFAEAQWIPVLDMCEIECKEDELCVENDELQQRCTKLPTECVEAYHNQLEKKKESQDDGMILEPLRRRLLQTGVSK</sequence>
<comment type="caution">
    <text evidence="1">The sequence shown here is derived from an EMBL/GenBank/DDBJ whole genome shotgun (WGS) entry which is preliminary data.</text>
</comment>
<reference evidence="1" key="1">
    <citation type="submission" date="2020-09" db="EMBL/GenBank/DDBJ databases">
        <authorList>
            <person name="Kikuchi T."/>
        </authorList>
    </citation>
    <scope>NUCLEOTIDE SEQUENCE</scope>
    <source>
        <strain evidence="1">SH1</strain>
    </source>
</reference>
<gene>
    <name evidence="1" type="ORF">BOKJ2_LOCUS6878</name>
</gene>
<dbReference type="EMBL" id="CAJFCW020000003">
    <property type="protein sequence ID" value="CAG9106972.1"/>
    <property type="molecule type" value="Genomic_DNA"/>
</dbReference>
<dbReference type="Proteomes" id="UP000783686">
    <property type="component" value="Unassembled WGS sequence"/>
</dbReference>
<evidence type="ECO:0000313" key="2">
    <source>
        <dbReference type="Proteomes" id="UP000614601"/>
    </source>
</evidence>
<organism evidence="1 2">
    <name type="scientific">Bursaphelenchus okinawaensis</name>
    <dbReference type="NCBI Taxonomy" id="465554"/>
    <lineage>
        <taxon>Eukaryota</taxon>
        <taxon>Metazoa</taxon>
        <taxon>Ecdysozoa</taxon>
        <taxon>Nematoda</taxon>
        <taxon>Chromadorea</taxon>
        <taxon>Rhabditida</taxon>
        <taxon>Tylenchina</taxon>
        <taxon>Tylenchomorpha</taxon>
        <taxon>Aphelenchoidea</taxon>
        <taxon>Aphelenchoididae</taxon>
        <taxon>Bursaphelenchus</taxon>
    </lineage>
</organism>
<dbReference type="Proteomes" id="UP000614601">
    <property type="component" value="Unassembled WGS sequence"/>
</dbReference>
<evidence type="ECO:0000313" key="1">
    <source>
        <dbReference type="EMBL" id="CAD5217019.1"/>
    </source>
</evidence>
<dbReference type="AlphaFoldDB" id="A0A811KNX4"/>
<protein>
    <submittedName>
        <fullName evidence="1">Uncharacterized protein</fullName>
    </submittedName>
</protein>
<proteinExistence type="predicted"/>
<accession>A0A811KNX4</accession>
<keyword evidence="2" id="KW-1185">Reference proteome</keyword>
<dbReference type="EMBL" id="CAJFDH010000003">
    <property type="protein sequence ID" value="CAD5217019.1"/>
    <property type="molecule type" value="Genomic_DNA"/>
</dbReference>
<name>A0A811KNX4_9BILA</name>